<dbReference type="Proteomes" id="UP000242525">
    <property type="component" value="Unassembled WGS sequence"/>
</dbReference>
<protein>
    <submittedName>
        <fullName evidence="1">Uncharacterized protein</fullName>
    </submittedName>
</protein>
<proteinExistence type="predicted"/>
<dbReference type="AlphaFoldDB" id="A0A0J9XD57"/>
<keyword evidence="2" id="KW-1185">Reference proteome</keyword>
<evidence type="ECO:0000313" key="2">
    <source>
        <dbReference type="Proteomes" id="UP000242525"/>
    </source>
</evidence>
<dbReference type="OrthoDB" id="4034162at2759"/>
<evidence type="ECO:0000313" key="1">
    <source>
        <dbReference type="EMBL" id="CDO55280.1"/>
    </source>
</evidence>
<dbReference type="EMBL" id="CCBN010000010">
    <property type="protein sequence ID" value="CDO55280.1"/>
    <property type="molecule type" value="Genomic_DNA"/>
</dbReference>
<reference evidence="1" key="1">
    <citation type="submission" date="2014-03" db="EMBL/GenBank/DDBJ databases">
        <authorList>
            <person name="Casaregola S."/>
        </authorList>
    </citation>
    <scope>NUCLEOTIDE SEQUENCE [LARGE SCALE GENOMIC DNA]</scope>
    <source>
        <strain evidence="1">CLIB 918</strain>
    </source>
</reference>
<gene>
    <name evidence="1" type="ORF">BN980_GECA10s04036g</name>
</gene>
<sequence length="79" mass="9043">MIHKTFSSLFNRTLAQQSRRLYSTENAKPLSPHIAVYKQFGSPFVKVLSIALGTFFTLKYTRIALVDEFNRQKEAESSS</sequence>
<organism evidence="1 2">
    <name type="scientific">Geotrichum candidum</name>
    <name type="common">Oospora lactis</name>
    <name type="synonym">Dipodascus geotrichum</name>
    <dbReference type="NCBI Taxonomy" id="1173061"/>
    <lineage>
        <taxon>Eukaryota</taxon>
        <taxon>Fungi</taxon>
        <taxon>Dikarya</taxon>
        <taxon>Ascomycota</taxon>
        <taxon>Saccharomycotina</taxon>
        <taxon>Dipodascomycetes</taxon>
        <taxon>Dipodascales</taxon>
        <taxon>Dipodascaceae</taxon>
        <taxon>Geotrichum</taxon>
    </lineage>
</organism>
<accession>A0A0J9XD57</accession>
<name>A0A0J9XD57_GEOCN</name>
<comment type="caution">
    <text evidence="1">The sequence shown here is derived from an EMBL/GenBank/DDBJ whole genome shotgun (WGS) entry which is preliminary data.</text>
</comment>